<name>A0A0A7EG79_9GAMM</name>
<dbReference type="RefSeq" id="WP_038640516.1">
    <property type="nucleotide sequence ID" value="NZ_CP009888.1"/>
</dbReference>
<dbReference type="eggNOG" id="COG4966">
    <property type="taxonomic scope" value="Bacteria"/>
</dbReference>
<evidence type="ECO:0000256" key="1">
    <source>
        <dbReference type="SAM" id="Phobius"/>
    </source>
</evidence>
<keyword evidence="3" id="KW-1185">Reference proteome</keyword>
<gene>
    <name evidence="2" type="ORF">OM33_07515</name>
</gene>
<dbReference type="STRING" id="1348114.OM33_07515"/>
<evidence type="ECO:0000313" key="3">
    <source>
        <dbReference type="Proteomes" id="UP000030341"/>
    </source>
</evidence>
<feature type="transmembrane region" description="Helical" evidence="1">
    <location>
        <begin position="12"/>
        <end position="36"/>
    </location>
</feature>
<keyword evidence="1" id="KW-1133">Transmembrane helix</keyword>
<dbReference type="InterPro" id="IPR012902">
    <property type="entry name" value="N_methyl_site"/>
</dbReference>
<sequence length="337" mass="36879">MIKLNKFNQLGFTMLELMISLFVGAFILAGVMFTYLGMKITTADTMDIGELQESGRLAMDVLKRDIELAGFWGNFTETPSAAVLTNASPTSPSPDCSEGTNNGTFPDTGAGSNSAFKVIYAKEAASGNELNCIGSPLAGSDILQIKRVLGQEVTGTTVTSNTYFTATPQTARFIRGTGAVINPGINAKVWEYTHNAYFVQDQTYTLNGKSVVVPTLRRMRLSNGQMRSETVMEGIENIRFVFGLDTNGDLRVDTYKTTAQMSAIDWDQQSAVVSSVQIFLLVRTLEEDRNNPATNQTFILGGEGDHKRVLTFNDGFRRKLLTSTVRLVNVGNDQWAI</sequence>
<dbReference type="KEGG" id="pseo:OM33_07515"/>
<protein>
    <submittedName>
        <fullName evidence="2">Pilus assembly protein PilW</fullName>
    </submittedName>
</protein>
<dbReference type="Pfam" id="PF16074">
    <property type="entry name" value="PilW"/>
    <property type="match status" value="1"/>
</dbReference>
<dbReference type="Proteomes" id="UP000030341">
    <property type="component" value="Chromosome 1"/>
</dbReference>
<keyword evidence="1" id="KW-0472">Membrane</keyword>
<evidence type="ECO:0000313" key="2">
    <source>
        <dbReference type="EMBL" id="AIY65017.1"/>
    </source>
</evidence>
<organism evidence="2 3">
    <name type="scientific">Pseudoalteromonas piratica</name>
    <dbReference type="NCBI Taxonomy" id="1348114"/>
    <lineage>
        <taxon>Bacteria</taxon>
        <taxon>Pseudomonadati</taxon>
        <taxon>Pseudomonadota</taxon>
        <taxon>Gammaproteobacteria</taxon>
        <taxon>Alteromonadales</taxon>
        <taxon>Pseudoalteromonadaceae</taxon>
        <taxon>Pseudoalteromonas</taxon>
    </lineage>
</organism>
<dbReference type="EMBL" id="CP009888">
    <property type="protein sequence ID" value="AIY65017.1"/>
    <property type="molecule type" value="Genomic_DNA"/>
</dbReference>
<dbReference type="AlphaFoldDB" id="A0A0A7EG79"/>
<keyword evidence="1" id="KW-0812">Transmembrane</keyword>
<reference evidence="2 3" key="1">
    <citation type="submission" date="2014-11" db="EMBL/GenBank/DDBJ databases">
        <title>Complete Genome Sequence of Pseudoalteromonas sp. Strain OCN003 Isolated from Kaneohe Bay, Oahu, Hawaii.</title>
        <authorList>
            <person name="Beurmann S."/>
            <person name="Videau P."/>
            <person name="Ushijima B."/>
            <person name="Smith A.M."/>
            <person name="Aeby G.S."/>
            <person name="Callahan S.M."/>
            <person name="Belcaid M."/>
        </authorList>
    </citation>
    <scope>NUCLEOTIDE SEQUENCE [LARGE SCALE GENOMIC DNA]</scope>
    <source>
        <strain evidence="2 3">OCN003</strain>
    </source>
</reference>
<accession>A0A0A7EG79</accession>
<dbReference type="GO" id="GO:0043683">
    <property type="term" value="P:type IV pilus assembly"/>
    <property type="evidence" value="ECO:0007669"/>
    <property type="project" value="InterPro"/>
</dbReference>
<dbReference type="HOGENOM" id="CLU_052493_0_0_6"/>
<dbReference type="OrthoDB" id="5296662at2"/>
<dbReference type="InterPro" id="IPR032092">
    <property type="entry name" value="PilW"/>
</dbReference>
<proteinExistence type="predicted"/>
<dbReference type="Pfam" id="PF07963">
    <property type="entry name" value="N_methyl"/>
    <property type="match status" value="1"/>
</dbReference>